<accession>A0A8S0FZK0</accession>
<dbReference type="Pfam" id="PF01464">
    <property type="entry name" value="SLT"/>
    <property type="match status" value="1"/>
</dbReference>
<dbReference type="PANTHER" id="PTHR37423">
    <property type="entry name" value="SOLUBLE LYTIC MUREIN TRANSGLYCOSYLASE-RELATED"/>
    <property type="match status" value="1"/>
</dbReference>
<reference evidence="5 6" key="1">
    <citation type="submission" date="2020-01" db="EMBL/GenBank/DDBJ databases">
        <title>Dynamics of blaIMP-6 dissemination in carbapenem resistant Enterobacteriacea isolated from regional surveillance in Osaka, Japan.</title>
        <authorList>
            <person name="Abe R."/>
            <person name="Akeda Y."/>
            <person name="Sugawara Y."/>
            <person name="Yamamoto N."/>
            <person name="Tomono K."/>
            <person name="Takeuchi D."/>
            <person name="Kawahara R."/>
            <person name="Hamada S."/>
        </authorList>
    </citation>
    <scope>NUCLEOTIDE SEQUENCE [LARGE SCALE GENOMIC DNA]</scope>
    <source>
        <strain evidence="5 6">E300</strain>
    </source>
</reference>
<evidence type="ECO:0000256" key="1">
    <source>
        <dbReference type="ARBA" id="ARBA00007734"/>
    </source>
</evidence>
<dbReference type="Proteomes" id="UP000467488">
    <property type="component" value="Chromosome"/>
</dbReference>
<keyword evidence="2" id="KW-0732">Signal</keyword>
<evidence type="ECO:0000259" key="4">
    <source>
        <dbReference type="Pfam" id="PF01464"/>
    </source>
</evidence>
<dbReference type="PANTHER" id="PTHR37423:SF2">
    <property type="entry name" value="MEMBRANE-BOUND LYTIC MUREIN TRANSGLYCOSYLASE C"/>
    <property type="match status" value="1"/>
</dbReference>
<protein>
    <submittedName>
        <fullName evidence="5">Murein transglycosylase</fullName>
    </submittedName>
</protein>
<gene>
    <name evidence="5" type="ORF">EIMP300_64680</name>
</gene>
<sequence length="250" mass="28221">MNWPQITWIVCMSLKLAFEAFRVFIRTERLSVRAGTFLVHMAWVFFVAMLLWCGGFFSQACAAQPPQAALQYRDDVIRNARLEWGLSAPVADFAAQLHQESGWRPDAISPAGAQGLAQFMPATADWISQLIPMLRSHVSSREPFNPAWAIRALVSYDRWLWQRVSAASDCERMAMTLSGYNGGLGWVQRDRRLASQKGLDSTRWFGHVATVNAGRNAASWRENRHYPQRILRELAPRYLTWGGSSCVASG</sequence>
<organism evidence="5 6">
    <name type="scientific">Escherichia coli</name>
    <dbReference type="NCBI Taxonomy" id="562"/>
    <lineage>
        <taxon>Bacteria</taxon>
        <taxon>Pseudomonadati</taxon>
        <taxon>Pseudomonadota</taxon>
        <taxon>Gammaproteobacteria</taxon>
        <taxon>Enterobacterales</taxon>
        <taxon>Enterobacteriaceae</taxon>
        <taxon>Escherichia</taxon>
    </lineage>
</organism>
<feature type="transmembrane region" description="Helical" evidence="3">
    <location>
        <begin position="37"/>
        <end position="57"/>
    </location>
</feature>
<feature type="domain" description="Transglycosylase SLT" evidence="4">
    <location>
        <begin position="97"/>
        <end position="197"/>
    </location>
</feature>
<evidence type="ECO:0000256" key="2">
    <source>
        <dbReference type="ARBA" id="ARBA00022729"/>
    </source>
</evidence>
<keyword evidence="3" id="KW-1133">Transmembrane helix</keyword>
<keyword evidence="3" id="KW-0812">Transmembrane</keyword>
<dbReference type="AlphaFoldDB" id="A0A8S0FZK0"/>
<comment type="similarity">
    <text evidence="1">Belongs to the transglycosylase Slt family.</text>
</comment>
<keyword evidence="3" id="KW-0472">Membrane</keyword>
<evidence type="ECO:0000256" key="3">
    <source>
        <dbReference type="SAM" id="Phobius"/>
    </source>
</evidence>
<dbReference type="Gene3D" id="1.10.530.10">
    <property type="match status" value="1"/>
</dbReference>
<dbReference type="SUPFAM" id="SSF53955">
    <property type="entry name" value="Lysozyme-like"/>
    <property type="match status" value="1"/>
</dbReference>
<dbReference type="InterPro" id="IPR008258">
    <property type="entry name" value="Transglycosylase_SLT_dom_1"/>
</dbReference>
<dbReference type="EMBL" id="AP022360">
    <property type="protein sequence ID" value="BBU85068.1"/>
    <property type="molecule type" value="Genomic_DNA"/>
</dbReference>
<dbReference type="InterPro" id="IPR023346">
    <property type="entry name" value="Lysozyme-like_dom_sf"/>
</dbReference>
<name>A0A8S0FZK0_ECOLX</name>
<evidence type="ECO:0000313" key="6">
    <source>
        <dbReference type="Proteomes" id="UP000467488"/>
    </source>
</evidence>
<evidence type="ECO:0000313" key="5">
    <source>
        <dbReference type="EMBL" id="BBU85068.1"/>
    </source>
</evidence>
<proteinExistence type="inferred from homology"/>